<keyword evidence="9" id="KW-0902">Two-component regulatory system</keyword>
<evidence type="ECO:0000256" key="2">
    <source>
        <dbReference type="ARBA" id="ARBA00004370"/>
    </source>
</evidence>
<evidence type="ECO:0000256" key="4">
    <source>
        <dbReference type="ARBA" id="ARBA00022553"/>
    </source>
</evidence>
<evidence type="ECO:0000313" key="16">
    <source>
        <dbReference type="Proteomes" id="UP000267464"/>
    </source>
</evidence>
<dbReference type="OrthoDB" id="9810730at2"/>
<dbReference type="CDD" id="cd06225">
    <property type="entry name" value="HAMP"/>
    <property type="match status" value="1"/>
</dbReference>
<organism evidence="15 16">
    <name type="scientific">Piscinibacter terrae</name>
    <dbReference type="NCBI Taxonomy" id="2496871"/>
    <lineage>
        <taxon>Bacteria</taxon>
        <taxon>Pseudomonadati</taxon>
        <taxon>Pseudomonadota</taxon>
        <taxon>Betaproteobacteria</taxon>
        <taxon>Burkholderiales</taxon>
        <taxon>Sphaerotilaceae</taxon>
        <taxon>Piscinibacter</taxon>
    </lineage>
</organism>
<dbReference type="Pfam" id="PF00512">
    <property type="entry name" value="HisKA"/>
    <property type="match status" value="1"/>
</dbReference>
<dbReference type="Gene3D" id="3.30.565.10">
    <property type="entry name" value="Histidine kinase-like ATPase, C-terminal domain"/>
    <property type="match status" value="1"/>
</dbReference>
<evidence type="ECO:0000256" key="3">
    <source>
        <dbReference type="ARBA" id="ARBA00012438"/>
    </source>
</evidence>
<keyword evidence="7 15" id="KW-0418">Kinase</keyword>
<dbReference type="InterPro" id="IPR003594">
    <property type="entry name" value="HATPase_dom"/>
</dbReference>
<dbReference type="InterPro" id="IPR036890">
    <property type="entry name" value="HATPase_C_sf"/>
</dbReference>
<dbReference type="InterPro" id="IPR005467">
    <property type="entry name" value="His_kinase_dom"/>
</dbReference>
<evidence type="ECO:0000256" key="9">
    <source>
        <dbReference type="ARBA" id="ARBA00023012"/>
    </source>
</evidence>
<keyword evidence="4" id="KW-0597">Phosphoprotein</keyword>
<sequence>MSRSIWWRFFAISMVFALLMSLAYLWLMRETSLSGRGGVQRSVLLFVARIVEDGPIDESMRRLDGYLADSPEVPRQMWVVDATGRVLAARSANAPPLDWLAADRPQQPHEMHRIAGGGLRGPAVGIVRLAGSEPRYLVARFTGLPGRPLLMQQLAAFVIALAGAVFLGLTLITLYLRLRSRQAREVIARLEAGDLRARFVPERLDALGVLMLDFNRMADEIERLVGRLQQAEDARRSLLQELGHDLRTPLTSLRTSIETVSVHGQAMPELEREAFIGIINSELEYFVRLIDDLFFIADIAEPHYRKNSDPLALADILRSEMAAFQAREGLRFRLDAKDAGPVSGDRMLLARVFRNALDNAARHARGQVDIAVAAEGPMVRVAIQDDGPGMGAQAIAAFGQRRHQRLQAGAANPSMSLGLGSVIIRTIVELHGGRWTLESGAAVQGTRLCIWLPAADVPRPASG</sequence>
<reference evidence="15 16" key="2">
    <citation type="submission" date="2018-12" db="EMBL/GenBank/DDBJ databases">
        <title>Rhizobacter gummiphilus sp. nov., a rubber-degrading bacterium isolated from the soil of a botanical garden in Japan.</title>
        <authorList>
            <person name="Shunsuke S.S."/>
        </authorList>
    </citation>
    <scope>NUCLEOTIDE SEQUENCE [LARGE SCALE GENOMIC DNA]</scope>
    <source>
        <strain evidence="15 16">S-16</strain>
    </source>
</reference>
<feature type="transmembrane region" description="Helical" evidence="12">
    <location>
        <begin position="154"/>
        <end position="176"/>
    </location>
</feature>
<dbReference type="CDD" id="cd00082">
    <property type="entry name" value="HisKA"/>
    <property type="match status" value="1"/>
</dbReference>
<evidence type="ECO:0000256" key="10">
    <source>
        <dbReference type="ARBA" id="ARBA00023136"/>
    </source>
</evidence>
<dbReference type="SMART" id="SM00388">
    <property type="entry name" value="HisKA"/>
    <property type="match status" value="1"/>
</dbReference>
<dbReference type="PROSITE" id="PS50109">
    <property type="entry name" value="HIS_KIN"/>
    <property type="match status" value="1"/>
</dbReference>
<dbReference type="GO" id="GO:0016020">
    <property type="term" value="C:membrane"/>
    <property type="evidence" value="ECO:0007669"/>
    <property type="project" value="UniProtKB-SubCell"/>
</dbReference>
<feature type="domain" description="Histidine kinase" evidence="13">
    <location>
        <begin position="241"/>
        <end position="456"/>
    </location>
</feature>
<evidence type="ECO:0000259" key="13">
    <source>
        <dbReference type="PROSITE" id="PS50109"/>
    </source>
</evidence>
<dbReference type="PROSITE" id="PS50885">
    <property type="entry name" value="HAMP"/>
    <property type="match status" value="1"/>
</dbReference>
<feature type="transmembrane region" description="Helical" evidence="12">
    <location>
        <begin position="6"/>
        <end position="27"/>
    </location>
</feature>
<dbReference type="Gene3D" id="6.10.340.10">
    <property type="match status" value="1"/>
</dbReference>
<dbReference type="PRINTS" id="PR00344">
    <property type="entry name" value="BCTRLSENSOR"/>
</dbReference>
<name>A0A3N7HSJ0_9BURK</name>
<dbReference type="InterPro" id="IPR036097">
    <property type="entry name" value="HisK_dim/P_sf"/>
</dbReference>
<dbReference type="GO" id="GO:0000155">
    <property type="term" value="F:phosphorelay sensor kinase activity"/>
    <property type="evidence" value="ECO:0007669"/>
    <property type="project" value="InterPro"/>
</dbReference>
<dbReference type="PANTHER" id="PTHR45436">
    <property type="entry name" value="SENSOR HISTIDINE KINASE YKOH"/>
    <property type="match status" value="1"/>
</dbReference>
<evidence type="ECO:0000313" key="15">
    <source>
        <dbReference type="EMBL" id="RQP24206.1"/>
    </source>
</evidence>
<evidence type="ECO:0000256" key="1">
    <source>
        <dbReference type="ARBA" id="ARBA00000085"/>
    </source>
</evidence>
<gene>
    <name evidence="15" type="ORF">DZC73_12875</name>
</gene>
<dbReference type="SUPFAM" id="SSF55874">
    <property type="entry name" value="ATPase domain of HSP90 chaperone/DNA topoisomerase II/histidine kinase"/>
    <property type="match status" value="1"/>
</dbReference>
<dbReference type="InterPro" id="IPR004358">
    <property type="entry name" value="Sig_transdc_His_kin-like_C"/>
</dbReference>
<feature type="coiled-coil region" evidence="11">
    <location>
        <begin position="214"/>
        <end position="241"/>
    </location>
</feature>
<dbReference type="AlphaFoldDB" id="A0A3N7HSJ0"/>
<evidence type="ECO:0000256" key="7">
    <source>
        <dbReference type="ARBA" id="ARBA00022777"/>
    </source>
</evidence>
<comment type="subcellular location">
    <subcellularLocation>
        <location evidence="2">Membrane</location>
    </subcellularLocation>
</comment>
<dbReference type="EMBL" id="QUSW01000003">
    <property type="protein sequence ID" value="RQP24206.1"/>
    <property type="molecule type" value="Genomic_DNA"/>
</dbReference>
<keyword evidence="11" id="KW-0175">Coiled coil</keyword>
<keyword evidence="8 12" id="KW-1133">Transmembrane helix</keyword>
<dbReference type="CDD" id="cd00075">
    <property type="entry name" value="HATPase"/>
    <property type="match status" value="1"/>
</dbReference>
<evidence type="ECO:0000256" key="8">
    <source>
        <dbReference type="ARBA" id="ARBA00022989"/>
    </source>
</evidence>
<dbReference type="InterPro" id="IPR003661">
    <property type="entry name" value="HisK_dim/P_dom"/>
</dbReference>
<evidence type="ECO:0000256" key="5">
    <source>
        <dbReference type="ARBA" id="ARBA00022679"/>
    </source>
</evidence>
<dbReference type="Gene3D" id="1.10.287.130">
    <property type="match status" value="1"/>
</dbReference>
<evidence type="ECO:0000256" key="11">
    <source>
        <dbReference type="SAM" id="Coils"/>
    </source>
</evidence>
<dbReference type="InterPro" id="IPR003660">
    <property type="entry name" value="HAMP_dom"/>
</dbReference>
<evidence type="ECO:0000259" key="14">
    <source>
        <dbReference type="PROSITE" id="PS50885"/>
    </source>
</evidence>
<keyword evidence="10 12" id="KW-0472">Membrane</keyword>
<dbReference type="EC" id="2.7.13.3" evidence="3"/>
<comment type="caution">
    <text evidence="15">The sequence shown here is derived from an EMBL/GenBank/DDBJ whole genome shotgun (WGS) entry which is preliminary data.</text>
</comment>
<dbReference type="Pfam" id="PF02518">
    <property type="entry name" value="HATPase_c"/>
    <property type="match status" value="1"/>
</dbReference>
<feature type="domain" description="HAMP" evidence="14">
    <location>
        <begin position="181"/>
        <end position="226"/>
    </location>
</feature>
<dbReference type="PANTHER" id="PTHR45436:SF5">
    <property type="entry name" value="SENSOR HISTIDINE KINASE TRCS"/>
    <property type="match status" value="1"/>
</dbReference>
<dbReference type="InterPro" id="IPR050428">
    <property type="entry name" value="TCS_sensor_his_kinase"/>
</dbReference>
<keyword evidence="5" id="KW-0808">Transferase</keyword>
<dbReference type="SUPFAM" id="SSF47384">
    <property type="entry name" value="Homodimeric domain of signal transducing histidine kinase"/>
    <property type="match status" value="1"/>
</dbReference>
<comment type="catalytic activity">
    <reaction evidence="1">
        <text>ATP + protein L-histidine = ADP + protein N-phospho-L-histidine.</text>
        <dbReference type="EC" id="2.7.13.3"/>
    </reaction>
</comment>
<evidence type="ECO:0000256" key="6">
    <source>
        <dbReference type="ARBA" id="ARBA00022692"/>
    </source>
</evidence>
<keyword evidence="16" id="KW-1185">Reference proteome</keyword>
<dbReference type="RefSeq" id="WP_124540683.1">
    <property type="nucleotide sequence ID" value="NZ_QUSW01000003.1"/>
</dbReference>
<keyword evidence="6 12" id="KW-0812">Transmembrane</keyword>
<protein>
    <recommendedName>
        <fullName evidence="3">histidine kinase</fullName>
        <ecNumber evidence="3">2.7.13.3</ecNumber>
    </recommendedName>
</protein>
<dbReference type="SMART" id="SM00387">
    <property type="entry name" value="HATPase_c"/>
    <property type="match status" value="1"/>
</dbReference>
<accession>A0A3N7HSJ0</accession>
<proteinExistence type="predicted"/>
<evidence type="ECO:0000256" key="12">
    <source>
        <dbReference type="SAM" id="Phobius"/>
    </source>
</evidence>
<reference evidence="15 16" key="1">
    <citation type="submission" date="2018-08" db="EMBL/GenBank/DDBJ databases">
        <authorList>
            <person name="Khan S.A."/>
            <person name="Jeon C.O."/>
            <person name="Chun B.H."/>
            <person name="Jeong S.E."/>
        </authorList>
    </citation>
    <scope>NUCLEOTIDE SEQUENCE [LARGE SCALE GENOMIC DNA]</scope>
    <source>
        <strain evidence="15 16">S-16</strain>
    </source>
</reference>
<dbReference type="Proteomes" id="UP000267464">
    <property type="component" value="Unassembled WGS sequence"/>
</dbReference>